<dbReference type="EMBL" id="JBHSEL010000101">
    <property type="protein sequence ID" value="MFC4625589.1"/>
    <property type="molecule type" value="Genomic_DNA"/>
</dbReference>
<dbReference type="SUPFAM" id="SSF53822">
    <property type="entry name" value="Periplasmic binding protein-like I"/>
    <property type="match status" value="1"/>
</dbReference>
<dbReference type="PANTHER" id="PTHR47628">
    <property type="match status" value="1"/>
</dbReference>
<keyword evidence="2" id="KW-1185">Reference proteome</keyword>
<protein>
    <submittedName>
        <fullName evidence="1">Transporter substrate-binding protein</fullName>
    </submittedName>
</protein>
<dbReference type="PANTHER" id="PTHR47628:SF1">
    <property type="entry name" value="ALIPHATIC AMIDASE EXPRESSION-REGULATING PROTEIN"/>
    <property type="match status" value="1"/>
</dbReference>
<dbReference type="Pfam" id="PF13433">
    <property type="entry name" value="Peripla_BP_5"/>
    <property type="match status" value="1"/>
</dbReference>
<sequence length="386" mass="42293">MTGKDVIPIGVLFSHTGPYTKLSYEGYCGALAAIAAVNAQDLPFHLKPVVADPAGNIDRYAPLCDELIASGGVHHIVGCTTSWSRKEVIPVVEKRDALLWYPCVYEGFETSDRVVYTGACANQHLVPLIDYIVPRFGNRAILLGSNYIWGWENNRLAREKLKALGGEVLGERAVAIGDTDIDHLIREVEQKQPDFILNNLIGESSYTFLRAYAELGRRNSAFSTAVRPVLSSNFYEGELEHLGADAVGNYTVSCYFRSLPGEANKQFLKSVRGGGYAGSISALFTQSYSSVLMIAEGIRQAGCDDVQKVLEAVKTQSVTIPIGPVRVDPHTHHIPLPAHIGRARADGSFEIVSLADTMIEPDPFMSRTHLQDTVAQDQKSFLRLVK</sequence>
<proteinExistence type="predicted"/>
<dbReference type="Gene3D" id="3.40.50.2300">
    <property type="match status" value="2"/>
</dbReference>
<dbReference type="RefSeq" id="WP_374834446.1">
    <property type="nucleotide sequence ID" value="NZ_JBHEEZ010000052.1"/>
</dbReference>
<organism evidence="1 2">
    <name type="scientific">Daeguia caeni</name>
    <dbReference type="NCBI Taxonomy" id="439612"/>
    <lineage>
        <taxon>Bacteria</taxon>
        <taxon>Pseudomonadati</taxon>
        <taxon>Pseudomonadota</taxon>
        <taxon>Alphaproteobacteria</taxon>
        <taxon>Hyphomicrobiales</taxon>
        <taxon>Brucellaceae</taxon>
        <taxon>Daeguia</taxon>
    </lineage>
</organism>
<dbReference type="InterPro" id="IPR028082">
    <property type="entry name" value="Peripla_BP_I"/>
</dbReference>
<evidence type="ECO:0000313" key="2">
    <source>
        <dbReference type="Proteomes" id="UP001596042"/>
    </source>
</evidence>
<name>A0ABV9H584_9HYPH</name>
<accession>A0ABV9H584</accession>
<evidence type="ECO:0000313" key="1">
    <source>
        <dbReference type="EMBL" id="MFC4625589.1"/>
    </source>
</evidence>
<comment type="caution">
    <text evidence="1">The sequence shown here is derived from an EMBL/GenBank/DDBJ whole genome shotgun (WGS) entry which is preliminary data.</text>
</comment>
<dbReference type="Proteomes" id="UP001596042">
    <property type="component" value="Unassembled WGS sequence"/>
</dbReference>
<reference evidence="2" key="1">
    <citation type="journal article" date="2019" name="Int. J. Syst. Evol. Microbiol.">
        <title>The Global Catalogue of Microorganisms (GCM) 10K type strain sequencing project: providing services to taxonomists for standard genome sequencing and annotation.</title>
        <authorList>
            <consortium name="The Broad Institute Genomics Platform"/>
            <consortium name="The Broad Institute Genome Sequencing Center for Infectious Disease"/>
            <person name="Wu L."/>
            <person name="Ma J."/>
        </authorList>
    </citation>
    <scope>NUCLEOTIDE SEQUENCE [LARGE SCALE GENOMIC DNA]</scope>
    <source>
        <strain evidence="2">CGMCC 1.15731</strain>
    </source>
</reference>
<gene>
    <name evidence="1" type="ORF">ACFO1V_10235</name>
</gene>